<dbReference type="InterPro" id="IPR003661">
    <property type="entry name" value="HisK_dim/P_dom"/>
</dbReference>
<accession>A0A0P1MD10</accession>
<evidence type="ECO:0000256" key="1">
    <source>
        <dbReference type="ARBA" id="ARBA00000085"/>
    </source>
</evidence>
<dbReference type="CDD" id="cd00082">
    <property type="entry name" value="HisKA"/>
    <property type="match status" value="1"/>
</dbReference>
<evidence type="ECO:0000313" key="12">
    <source>
        <dbReference type="EMBL" id="CUU03772.1"/>
    </source>
</evidence>
<dbReference type="PRINTS" id="PR00344">
    <property type="entry name" value="BCTRLSENSOR"/>
</dbReference>
<comment type="catalytic activity">
    <reaction evidence="1">
        <text>ATP + protein L-histidine = ADP + protein N-phospho-L-histidine.</text>
        <dbReference type="EC" id="2.7.13.3"/>
    </reaction>
</comment>
<dbReference type="RefSeq" id="WP_075427744.1">
    <property type="nucleotide sequence ID" value="NZ_CZVI01000002.1"/>
</dbReference>
<keyword evidence="9" id="KW-1133">Transmembrane helix</keyword>
<keyword evidence="5" id="KW-0547">Nucleotide-binding</keyword>
<dbReference type="Gene3D" id="3.30.565.10">
    <property type="entry name" value="Histidine kinase-like ATPase, C-terminal domain"/>
    <property type="match status" value="1"/>
</dbReference>
<dbReference type="Pfam" id="PF02518">
    <property type="entry name" value="HATPase_c"/>
    <property type="match status" value="1"/>
</dbReference>
<organism evidence="12 13">
    <name type="scientific">Candidatus Kryptonium thompsonii</name>
    <dbReference type="NCBI Taxonomy" id="1633631"/>
    <lineage>
        <taxon>Bacteria</taxon>
        <taxon>Pseudomonadati</taxon>
        <taxon>Candidatus Kryptoniota</taxon>
        <taxon>Candidatus Kryptonium</taxon>
    </lineage>
</organism>
<dbReference type="Proteomes" id="UP000182200">
    <property type="component" value="Unassembled WGS sequence"/>
</dbReference>
<keyword evidence="9" id="KW-0472">Membrane</keyword>
<dbReference type="Gene3D" id="1.10.287.130">
    <property type="match status" value="1"/>
</dbReference>
<proteinExistence type="predicted"/>
<evidence type="ECO:0000313" key="13">
    <source>
        <dbReference type="Proteomes" id="UP000182011"/>
    </source>
</evidence>
<accession>A0A0N7MQ32</accession>
<evidence type="ECO:0000256" key="5">
    <source>
        <dbReference type="ARBA" id="ARBA00022741"/>
    </source>
</evidence>
<dbReference type="GO" id="GO:0005524">
    <property type="term" value="F:ATP binding"/>
    <property type="evidence" value="ECO:0007669"/>
    <property type="project" value="UniProtKB-KW"/>
</dbReference>
<evidence type="ECO:0000313" key="11">
    <source>
        <dbReference type="EMBL" id="CUS79062.1"/>
    </source>
</evidence>
<dbReference type="InterPro" id="IPR036097">
    <property type="entry name" value="HisK_dim/P_sf"/>
</dbReference>
<reference evidence="12 13" key="1">
    <citation type="submission" date="2015-11" db="EMBL/GenBank/DDBJ databases">
        <authorList>
            <person name="Zhang Y."/>
            <person name="Guo Z."/>
        </authorList>
    </citation>
    <scope>NUCLEOTIDE SEQUENCE [LARGE SCALE GENOMIC DNA]</scope>
    <source>
        <strain evidence="12">JGI-4</strain>
    </source>
</reference>
<dbReference type="SMART" id="SM00388">
    <property type="entry name" value="HisKA"/>
    <property type="match status" value="1"/>
</dbReference>
<dbReference type="PROSITE" id="PS50109">
    <property type="entry name" value="HIS_KIN"/>
    <property type="match status" value="1"/>
</dbReference>
<evidence type="ECO:0000256" key="8">
    <source>
        <dbReference type="ARBA" id="ARBA00023012"/>
    </source>
</evidence>
<keyword evidence="8" id="KW-0902">Two-component regulatory system</keyword>
<gene>
    <name evidence="12" type="ORF">JGI4_00841</name>
    <name evidence="11" type="ORF">JGI8_00276</name>
</gene>
<accession>A0A0P1P593</accession>
<dbReference type="GO" id="GO:0000156">
    <property type="term" value="F:phosphorelay response regulator activity"/>
    <property type="evidence" value="ECO:0007669"/>
    <property type="project" value="TreeGrafter"/>
</dbReference>
<dbReference type="AlphaFoldDB" id="A0A0P1LVI2"/>
<dbReference type="InterPro" id="IPR036890">
    <property type="entry name" value="HATPase_C_sf"/>
</dbReference>
<dbReference type="EMBL" id="CZVI01000002">
    <property type="protein sequence ID" value="CUS79062.1"/>
    <property type="molecule type" value="Genomic_DNA"/>
</dbReference>
<accession>A0A0P1LYL4</accession>
<dbReference type="GO" id="GO:0007234">
    <property type="term" value="P:osmosensory signaling via phosphorelay pathway"/>
    <property type="evidence" value="ECO:0007669"/>
    <property type="project" value="TreeGrafter"/>
</dbReference>
<evidence type="ECO:0000256" key="2">
    <source>
        <dbReference type="ARBA" id="ARBA00012438"/>
    </source>
</evidence>
<sequence>MLLKTVNIKRILVLLAILIALGLLYHTNVIVKNLELRERQIANLYAKSIEYIATSPGTSEFTFIFDQIILAIDFPVIVTDADRNPLFYRNIEIDTSLSQKERNVILRKEIKKMEKTFEPIKITYGDTLVLNYIFYGNSKLIEQLKILPYIILIAAGIFILIGYLSFSYIKKTEQSNIWVGLAREAAHQLGTPVSSLYGWLEILRTKIDNEEDVTDVIHEIENDLIKLNRVIQRFSKIGSKPEYVEEKIADVINSVVRYFEKRIPQSGKKITISVRGDVEAKAFINRELFEWVVENLLKNSLDAIENSEGKIEFKIQERKKDIIIDVSDTGRGINMKYRKDIFRPGYTTKKRGWGLGLSLSKRIIETYHGGKLFLKESKIGKGSTFRIVLKKKR</sequence>
<evidence type="ECO:0000313" key="14">
    <source>
        <dbReference type="Proteomes" id="UP000182200"/>
    </source>
</evidence>
<dbReference type="SUPFAM" id="SSF47384">
    <property type="entry name" value="Homodimeric domain of signal transducing histidine kinase"/>
    <property type="match status" value="1"/>
</dbReference>
<dbReference type="PANTHER" id="PTHR42878:SF7">
    <property type="entry name" value="SENSOR HISTIDINE KINASE GLRK"/>
    <property type="match status" value="1"/>
</dbReference>
<dbReference type="EC" id="2.7.13.3" evidence="2"/>
<dbReference type="OrthoDB" id="1931120at2"/>
<feature type="transmembrane region" description="Helical" evidence="9">
    <location>
        <begin position="146"/>
        <end position="166"/>
    </location>
</feature>
<dbReference type="InterPro" id="IPR005467">
    <property type="entry name" value="His_kinase_dom"/>
</dbReference>
<evidence type="ECO:0000256" key="9">
    <source>
        <dbReference type="SAM" id="Phobius"/>
    </source>
</evidence>
<evidence type="ECO:0000256" key="3">
    <source>
        <dbReference type="ARBA" id="ARBA00022553"/>
    </source>
</evidence>
<keyword evidence="4" id="KW-0808">Transferase</keyword>
<accession>A0A0P1LVI2</accession>
<keyword evidence="6 12" id="KW-0418">Kinase</keyword>
<evidence type="ECO:0000256" key="4">
    <source>
        <dbReference type="ARBA" id="ARBA00022679"/>
    </source>
</evidence>
<accession>A0A0P1LDG5</accession>
<keyword evidence="9" id="KW-0812">Transmembrane</keyword>
<feature type="domain" description="Histidine kinase" evidence="10">
    <location>
        <begin position="184"/>
        <end position="393"/>
    </location>
</feature>
<dbReference type="Proteomes" id="UP000182011">
    <property type="component" value="Unassembled WGS sequence"/>
</dbReference>
<dbReference type="SMART" id="SM00387">
    <property type="entry name" value="HATPase_c"/>
    <property type="match status" value="1"/>
</dbReference>
<dbReference type="EMBL" id="FAOP01000004">
    <property type="protein sequence ID" value="CUU03772.1"/>
    <property type="molecule type" value="Genomic_DNA"/>
</dbReference>
<dbReference type="SUPFAM" id="SSF55874">
    <property type="entry name" value="ATPase domain of HSP90 chaperone/DNA topoisomerase II/histidine kinase"/>
    <property type="match status" value="1"/>
</dbReference>
<evidence type="ECO:0000256" key="7">
    <source>
        <dbReference type="ARBA" id="ARBA00022840"/>
    </source>
</evidence>
<feature type="transmembrane region" description="Helical" evidence="9">
    <location>
        <begin position="12"/>
        <end position="31"/>
    </location>
</feature>
<dbReference type="InterPro" id="IPR004358">
    <property type="entry name" value="Sig_transdc_His_kin-like_C"/>
</dbReference>
<evidence type="ECO:0000256" key="6">
    <source>
        <dbReference type="ARBA" id="ARBA00022777"/>
    </source>
</evidence>
<dbReference type="InterPro" id="IPR003594">
    <property type="entry name" value="HATPase_dom"/>
</dbReference>
<dbReference type="GO" id="GO:0000155">
    <property type="term" value="F:phosphorelay sensor kinase activity"/>
    <property type="evidence" value="ECO:0007669"/>
    <property type="project" value="InterPro"/>
</dbReference>
<dbReference type="STRING" id="1633631.GCA_001442925_00840"/>
<protein>
    <recommendedName>
        <fullName evidence="2">histidine kinase</fullName>
        <ecNumber evidence="2">2.7.13.3</ecNumber>
    </recommendedName>
</protein>
<name>A0A0P1LVI2_9BACT</name>
<keyword evidence="7" id="KW-0067">ATP-binding</keyword>
<reference evidence="11 14" key="2">
    <citation type="submission" date="2015-11" db="EMBL/GenBank/DDBJ databases">
        <authorList>
            <person name="Varghese N."/>
        </authorList>
    </citation>
    <scope>NUCLEOTIDE SEQUENCE [LARGE SCALE GENOMIC DNA]</scope>
    <source>
        <strain evidence="11 14">JGI-8</strain>
    </source>
</reference>
<dbReference type="InterPro" id="IPR050351">
    <property type="entry name" value="BphY/WalK/GraS-like"/>
</dbReference>
<keyword evidence="3" id="KW-0597">Phosphoprotein</keyword>
<dbReference type="PANTHER" id="PTHR42878">
    <property type="entry name" value="TWO-COMPONENT HISTIDINE KINASE"/>
    <property type="match status" value="1"/>
</dbReference>
<evidence type="ECO:0000259" key="10">
    <source>
        <dbReference type="PROSITE" id="PS50109"/>
    </source>
</evidence>
<accession>A0A0S4MXT5</accession>
<dbReference type="GO" id="GO:0030295">
    <property type="term" value="F:protein kinase activator activity"/>
    <property type="evidence" value="ECO:0007669"/>
    <property type="project" value="TreeGrafter"/>
</dbReference>
<keyword evidence="14" id="KW-1185">Reference proteome</keyword>